<protein>
    <submittedName>
        <fullName evidence="4">Uncharacterized protein</fullName>
    </submittedName>
</protein>
<dbReference type="AlphaFoldDB" id="A0AA36I8J6"/>
<evidence type="ECO:0000313" key="5">
    <source>
        <dbReference type="Proteomes" id="UP001178507"/>
    </source>
</evidence>
<keyword evidence="3" id="KW-0732">Signal</keyword>
<feature type="signal peptide" evidence="3">
    <location>
        <begin position="1"/>
        <end position="16"/>
    </location>
</feature>
<evidence type="ECO:0000256" key="1">
    <source>
        <dbReference type="SAM" id="MobiDB-lite"/>
    </source>
</evidence>
<feature type="compositionally biased region" description="Low complexity" evidence="1">
    <location>
        <begin position="260"/>
        <end position="273"/>
    </location>
</feature>
<evidence type="ECO:0000256" key="2">
    <source>
        <dbReference type="SAM" id="Phobius"/>
    </source>
</evidence>
<keyword evidence="5" id="KW-1185">Reference proteome</keyword>
<proteinExistence type="predicted"/>
<evidence type="ECO:0000313" key="4">
    <source>
        <dbReference type="EMBL" id="CAJ1382196.1"/>
    </source>
</evidence>
<feature type="region of interest" description="Disordered" evidence="1">
    <location>
        <begin position="236"/>
        <end position="282"/>
    </location>
</feature>
<keyword evidence="2" id="KW-1133">Transmembrane helix</keyword>
<gene>
    <name evidence="4" type="ORF">EVOR1521_LOCUS9629</name>
</gene>
<dbReference type="EMBL" id="CAUJNA010000879">
    <property type="protein sequence ID" value="CAJ1382196.1"/>
    <property type="molecule type" value="Genomic_DNA"/>
</dbReference>
<keyword evidence="2" id="KW-0812">Transmembrane</keyword>
<organism evidence="4 5">
    <name type="scientific">Effrenium voratum</name>
    <dbReference type="NCBI Taxonomy" id="2562239"/>
    <lineage>
        <taxon>Eukaryota</taxon>
        <taxon>Sar</taxon>
        <taxon>Alveolata</taxon>
        <taxon>Dinophyceae</taxon>
        <taxon>Suessiales</taxon>
        <taxon>Symbiodiniaceae</taxon>
        <taxon>Effrenium</taxon>
    </lineage>
</organism>
<feature type="transmembrane region" description="Helical" evidence="2">
    <location>
        <begin position="190"/>
        <end position="215"/>
    </location>
</feature>
<reference evidence="4" key="1">
    <citation type="submission" date="2023-08" db="EMBL/GenBank/DDBJ databases">
        <authorList>
            <person name="Chen Y."/>
            <person name="Shah S."/>
            <person name="Dougan E. K."/>
            <person name="Thang M."/>
            <person name="Chan C."/>
        </authorList>
    </citation>
    <scope>NUCLEOTIDE SEQUENCE</scope>
</reference>
<evidence type="ECO:0000256" key="3">
    <source>
        <dbReference type="SAM" id="SignalP"/>
    </source>
</evidence>
<name>A0AA36I8J6_9DINO</name>
<feature type="chain" id="PRO_5041252879" evidence="3">
    <location>
        <begin position="17"/>
        <end position="282"/>
    </location>
</feature>
<accession>A0AA36I8J6</accession>
<feature type="compositionally biased region" description="Basic and acidic residues" evidence="1">
    <location>
        <begin position="241"/>
        <end position="258"/>
    </location>
</feature>
<sequence>MATAALLLALAGPALAAPGSFSKLNPGLKAELQLQANSSWHLGGFCFGYGHDGSEVGQLDVHVRWQGRKALGESPVYLAGFQGKDWETAEERWASLSCQEKMALASDTRHLGKSSTQISYFWFPVRIVHGQKRDWHFALLSCGDVEQANLELTVEATEGALSVFQASTSFDESSCPVAPSWLEKASSETVFWGLMVGVALCGSCCVLLVLLGGAWRSRQKPSMKWQQDSELVIGKPCSDAPHADVVEGKTKKSDDLVKDASAPRSPLSAPAQPEEVDETMPV</sequence>
<dbReference type="Proteomes" id="UP001178507">
    <property type="component" value="Unassembled WGS sequence"/>
</dbReference>
<comment type="caution">
    <text evidence="4">The sequence shown here is derived from an EMBL/GenBank/DDBJ whole genome shotgun (WGS) entry which is preliminary data.</text>
</comment>
<keyword evidence="2" id="KW-0472">Membrane</keyword>